<dbReference type="NCBIfam" id="TIGR02032">
    <property type="entry name" value="GG-red-SF"/>
    <property type="match status" value="1"/>
</dbReference>
<accession>A0A5R8Y401</accession>
<dbReference type="EMBL" id="VANU01000001">
    <property type="protein sequence ID" value="TLP40698.1"/>
    <property type="molecule type" value="Genomic_DNA"/>
</dbReference>
<dbReference type="RefSeq" id="WP_138151009.1">
    <property type="nucleotide sequence ID" value="NZ_VANU01000001.1"/>
</dbReference>
<dbReference type="Pfam" id="PF22578">
    <property type="entry name" value="GGR_cat"/>
    <property type="match status" value="1"/>
</dbReference>
<evidence type="ECO:0000259" key="1">
    <source>
        <dbReference type="Pfam" id="PF01494"/>
    </source>
</evidence>
<keyword evidence="4" id="KW-1185">Reference proteome</keyword>
<evidence type="ECO:0000313" key="4">
    <source>
        <dbReference type="Proteomes" id="UP000308901"/>
    </source>
</evidence>
<dbReference type="InterPro" id="IPR054715">
    <property type="entry name" value="GGR_cat"/>
</dbReference>
<dbReference type="SUPFAM" id="SSF51905">
    <property type="entry name" value="FAD/NAD(P)-binding domain"/>
    <property type="match status" value="1"/>
</dbReference>
<dbReference type="AlphaFoldDB" id="A0A5R8Y401"/>
<dbReference type="InterPro" id="IPR036188">
    <property type="entry name" value="FAD/NAD-bd_sf"/>
</dbReference>
<dbReference type="Proteomes" id="UP000308901">
    <property type="component" value="Unassembled WGS sequence"/>
</dbReference>
<protein>
    <submittedName>
        <fullName evidence="3">Geranylgeranyl reductase family protein</fullName>
    </submittedName>
</protein>
<dbReference type="Pfam" id="PF01494">
    <property type="entry name" value="FAD_binding_3"/>
    <property type="match status" value="1"/>
</dbReference>
<dbReference type="GO" id="GO:0071949">
    <property type="term" value="F:FAD binding"/>
    <property type="evidence" value="ECO:0007669"/>
    <property type="project" value="InterPro"/>
</dbReference>
<dbReference type="InterPro" id="IPR050407">
    <property type="entry name" value="Geranylgeranyl_reductase"/>
</dbReference>
<dbReference type="GO" id="GO:0016628">
    <property type="term" value="F:oxidoreductase activity, acting on the CH-CH group of donors, NAD or NADP as acceptor"/>
    <property type="evidence" value="ECO:0007669"/>
    <property type="project" value="InterPro"/>
</dbReference>
<sequence length="369" mass="42477">MNNQYELSTKCLIIGGGPAGSTLARKLSKNSIENILVEKNLNYDKPCGGGVKSIVFEEFDLPKEFENKKINICKLHSPKYSVKVDISNTPISIVLRQEFDKKNRELAKEAGTILIEGRYKKAEKTGNYYLVKIETKNKTLIIKTEYLIGADGVKSSVRKDLFNSTVNAILTNYCNIPNKDIDFCEFYFGKNYAPNEYAWVFPHGNKLSIGAGLKEGTNAKKLFPIFKKKIIKNDETKVNGFFIPIWEKDDIFFKNNVFLLGDAAGQVLPFTYEGIYYAIKSADILANAIIKEDPYFYEKEWNKKFRKRFDFFKTMQKIFLSFDFMTNKLIKFFQNKKLQRRGLAYWEGTAKPLTSGQAALKLFKYLFKN</sequence>
<dbReference type="Gene3D" id="3.50.50.60">
    <property type="entry name" value="FAD/NAD(P)-binding domain"/>
    <property type="match status" value="1"/>
</dbReference>
<dbReference type="OrthoDB" id="9803192at2"/>
<proteinExistence type="predicted"/>
<evidence type="ECO:0000259" key="2">
    <source>
        <dbReference type="Pfam" id="PF22578"/>
    </source>
</evidence>
<comment type="caution">
    <text evidence="3">The sequence shown here is derived from an EMBL/GenBank/DDBJ whole genome shotgun (WGS) entry which is preliminary data.</text>
</comment>
<gene>
    <name evidence="3" type="ORF">FDK22_01405</name>
</gene>
<dbReference type="PANTHER" id="PTHR42685">
    <property type="entry name" value="GERANYLGERANYL DIPHOSPHATE REDUCTASE"/>
    <property type="match status" value="1"/>
</dbReference>
<evidence type="ECO:0000313" key="3">
    <source>
        <dbReference type="EMBL" id="TLP40698.1"/>
    </source>
</evidence>
<dbReference type="PANTHER" id="PTHR42685:SF4">
    <property type="entry name" value="GERANYLGERANYL DIPHOSPHATE REDUCTASE, CHLOROPLASTIC"/>
    <property type="match status" value="1"/>
</dbReference>
<name>A0A5R8Y401_9BACT</name>
<reference evidence="3 4" key="1">
    <citation type="submission" date="2019-05" db="EMBL/GenBank/DDBJ databases">
        <title>Arcobacter sp. nov., isolated from sea sediment.</title>
        <authorList>
            <person name="Kim W."/>
        </authorList>
    </citation>
    <scope>NUCLEOTIDE SEQUENCE [LARGE SCALE GENOMIC DNA]</scope>
    <source>
        <strain evidence="3 4">CAU 1517</strain>
    </source>
</reference>
<feature type="domain" description="Digeranylgeranylglycerophospholipid reductase catalytic" evidence="2">
    <location>
        <begin position="174"/>
        <end position="234"/>
    </location>
</feature>
<dbReference type="InterPro" id="IPR011777">
    <property type="entry name" value="Geranylgeranyl_Rdtase_fam"/>
</dbReference>
<dbReference type="PRINTS" id="PR00420">
    <property type="entry name" value="RNGMNOXGNASE"/>
</dbReference>
<feature type="domain" description="FAD-binding" evidence="1">
    <location>
        <begin position="9"/>
        <end position="161"/>
    </location>
</feature>
<organism evidence="3 4">
    <name type="scientific">Arcobacter arenosus</name>
    <dbReference type="NCBI Taxonomy" id="2576037"/>
    <lineage>
        <taxon>Bacteria</taxon>
        <taxon>Pseudomonadati</taxon>
        <taxon>Campylobacterota</taxon>
        <taxon>Epsilonproteobacteria</taxon>
        <taxon>Campylobacterales</taxon>
        <taxon>Arcobacteraceae</taxon>
        <taxon>Arcobacter</taxon>
    </lineage>
</organism>
<dbReference type="InterPro" id="IPR002938">
    <property type="entry name" value="FAD-bd"/>
</dbReference>